<dbReference type="InterPro" id="IPR036427">
    <property type="entry name" value="Bromodomain-like_sf"/>
</dbReference>
<dbReference type="GO" id="GO:0005669">
    <property type="term" value="C:transcription factor TFIID complex"/>
    <property type="evidence" value="ECO:0007669"/>
    <property type="project" value="InterPro"/>
</dbReference>
<dbReference type="GO" id="GO:0017025">
    <property type="term" value="F:TBP-class protein binding"/>
    <property type="evidence" value="ECO:0007669"/>
    <property type="project" value="InterPro"/>
</dbReference>
<feature type="compositionally biased region" description="Basic and acidic residues" evidence="8">
    <location>
        <begin position="331"/>
        <end position="355"/>
    </location>
</feature>
<dbReference type="GO" id="GO:0016251">
    <property type="term" value="F:RNA polymerase II general transcription initiation factor activity"/>
    <property type="evidence" value="ECO:0007669"/>
    <property type="project" value="InterPro"/>
</dbReference>
<evidence type="ECO:0000256" key="2">
    <source>
        <dbReference type="ARBA" id="ARBA00009064"/>
    </source>
</evidence>
<dbReference type="GO" id="GO:0004402">
    <property type="term" value="F:histone acetyltransferase activity"/>
    <property type="evidence" value="ECO:0007669"/>
    <property type="project" value="InterPro"/>
</dbReference>
<dbReference type="Pfam" id="PF12157">
    <property type="entry name" value="DUF3591"/>
    <property type="match status" value="1"/>
</dbReference>
<dbReference type="InterPro" id="IPR018359">
    <property type="entry name" value="Bromodomain_CS"/>
</dbReference>
<evidence type="ECO:0000256" key="1">
    <source>
        <dbReference type="ARBA" id="ARBA00004123"/>
    </source>
</evidence>
<dbReference type="CDD" id="cd05511">
    <property type="entry name" value="Bromo_TFIID"/>
    <property type="match status" value="2"/>
</dbReference>
<reference evidence="11" key="1">
    <citation type="submission" date="2014-12" db="EMBL/GenBank/DDBJ databases">
        <title>Insight into the proteome of Arion vulgaris.</title>
        <authorList>
            <person name="Aradska J."/>
            <person name="Bulat T."/>
            <person name="Smidak R."/>
            <person name="Sarate P."/>
            <person name="Gangsoo J."/>
            <person name="Sialana F."/>
            <person name="Bilban M."/>
            <person name="Lubec G."/>
        </authorList>
    </citation>
    <scope>NUCLEOTIDE SEQUENCE</scope>
    <source>
        <tissue evidence="11">Skin</tissue>
    </source>
</reference>
<dbReference type="Pfam" id="PF00439">
    <property type="entry name" value="Bromodomain"/>
    <property type="match status" value="2"/>
</dbReference>
<feature type="region of interest" description="Disordered" evidence="8">
    <location>
        <begin position="445"/>
        <end position="468"/>
    </location>
</feature>
<gene>
    <name evidence="11" type="primary">ORF185566</name>
    <name evidence="10" type="synonym">ORF185556</name>
</gene>
<dbReference type="InterPro" id="IPR022591">
    <property type="entry name" value="TAF1_HAT_dom"/>
</dbReference>
<dbReference type="InterPro" id="IPR001487">
    <property type="entry name" value="Bromodomain"/>
</dbReference>
<feature type="region of interest" description="Disordered" evidence="8">
    <location>
        <begin position="319"/>
        <end position="370"/>
    </location>
</feature>
<dbReference type="SUPFAM" id="SSF47370">
    <property type="entry name" value="Bromodomain"/>
    <property type="match status" value="2"/>
</dbReference>
<evidence type="ECO:0000256" key="4">
    <source>
        <dbReference type="ARBA" id="ARBA00023117"/>
    </source>
</evidence>
<feature type="region of interest" description="Disordered" evidence="8">
    <location>
        <begin position="842"/>
        <end position="890"/>
    </location>
</feature>
<dbReference type="EMBL" id="HACG01045058">
    <property type="protein sequence ID" value="CEK91923.1"/>
    <property type="molecule type" value="Transcribed_RNA"/>
</dbReference>
<keyword evidence="3" id="KW-0805">Transcription regulation</keyword>
<evidence type="ECO:0000256" key="8">
    <source>
        <dbReference type="SAM" id="MobiDB-lite"/>
    </source>
</evidence>
<evidence type="ECO:0000256" key="3">
    <source>
        <dbReference type="ARBA" id="ARBA00023015"/>
    </source>
</evidence>
<feature type="domain" description="Bromo" evidence="9">
    <location>
        <begin position="733"/>
        <end position="803"/>
    </location>
</feature>
<comment type="subcellular location">
    <subcellularLocation>
        <location evidence="1">Nucleus</location>
    </subcellularLocation>
</comment>
<keyword evidence="5" id="KW-0804">Transcription</keyword>
<dbReference type="PROSITE" id="PS50014">
    <property type="entry name" value="BROMODOMAIN_2"/>
    <property type="match status" value="2"/>
</dbReference>
<evidence type="ECO:0000313" key="11">
    <source>
        <dbReference type="EMBL" id="CEK91923.1"/>
    </source>
</evidence>
<dbReference type="GO" id="GO:0051123">
    <property type="term" value="P:RNA polymerase II preinitiation complex assembly"/>
    <property type="evidence" value="ECO:0007669"/>
    <property type="project" value="TreeGrafter"/>
</dbReference>
<comment type="similarity">
    <text evidence="2">Belongs to the TAF1 family.</text>
</comment>
<keyword evidence="4 7" id="KW-0103">Bromodomain</keyword>
<evidence type="ECO:0000256" key="5">
    <source>
        <dbReference type="ARBA" id="ARBA00023163"/>
    </source>
</evidence>
<proteinExistence type="inferred from homology"/>
<protein>
    <recommendedName>
        <fullName evidence="9">Bromo domain-containing protein</fullName>
    </recommendedName>
</protein>
<organism evidence="11">
    <name type="scientific">Arion vulgaris</name>
    <dbReference type="NCBI Taxonomy" id="1028688"/>
    <lineage>
        <taxon>Eukaryota</taxon>
        <taxon>Metazoa</taxon>
        <taxon>Spiralia</taxon>
        <taxon>Lophotrochozoa</taxon>
        <taxon>Mollusca</taxon>
        <taxon>Gastropoda</taxon>
        <taxon>Heterobranchia</taxon>
        <taxon>Euthyneura</taxon>
        <taxon>Panpulmonata</taxon>
        <taxon>Eupulmonata</taxon>
        <taxon>Stylommatophora</taxon>
        <taxon>Helicina</taxon>
        <taxon>Arionoidea</taxon>
        <taxon>Arionidae</taxon>
        <taxon>Arion</taxon>
    </lineage>
</organism>
<feature type="compositionally biased region" description="Acidic residues" evidence="8">
    <location>
        <begin position="993"/>
        <end position="1017"/>
    </location>
</feature>
<dbReference type="Pfam" id="PF15288">
    <property type="entry name" value="zf-CCHC_6"/>
    <property type="match status" value="1"/>
</dbReference>
<feature type="compositionally biased region" description="Acidic residues" evidence="8">
    <location>
        <begin position="1042"/>
        <end position="1053"/>
    </location>
</feature>
<dbReference type="InterPro" id="IPR041670">
    <property type="entry name" value="Znf-CCHC_6"/>
</dbReference>
<evidence type="ECO:0000256" key="6">
    <source>
        <dbReference type="ARBA" id="ARBA00023242"/>
    </source>
</evidence>
<dbReference type="InterPro" id="IPR040240">
    <property type="entry name" value="TAF1"/>
</dbReference>
<evidence type="ECO:0000256" key="7">
    <source>
        <dbReference type="PROSITE-ProRule" id="PRU00035"/>
    </source>
</evidence>
<dbReference type="PANTHER" id="PTHR13900">
    <property type="entry name" value="TRANSCRIPTION INITIATION FACTOR TFIID"/>
    <property type="match status" value="1"/>
</dbReference>
<feature type="compositionally biased region" description="Acidic residues" evidence="8">
    <location>
        <begin position="949"/>
        <end position="963"/>
    </location>
</feature>
<dbReference type="AlphaFoldDB" id="A0A0B7BG23"/>
<feature type="region of interest" description="Disordered" evidence="8">
    <location>
        <begin position="925"/>
        <end position="1092"/>
    </location>
</feature>
<dbReference type="PANTHER" id="PTHR13900:SF0">
    <property type="entry name" value="TRANSCRIPTION INITIATION FACTOR TFIID SUBUNIT 1"/>
    <property type="match status" value="1"/>
</dbReference>
<dbReference type="Gene3D" id="1.20.920.10">
    <property type="entry name" value="Bromodomain-like"/>
    <property type="match status" value="2"/>
</dbReference>
<dbReference type="SMART" id="SM00297">
    <property type="entry name" value="BROMO"/>
    <property type="match status" value="2"/>
</dbReference>
<accession>A0A0B7BG23</accession>
<evidence type="ECO:0000259" key="9">
    <source>
        <dbReference type="PROSITE" id="PS50014"/>
    </source>
</evidence>
<dbReference type="PROSITE" id="PS00633">
    <property type="entry name" value="BROMODOMAIN_1"/>
    <property type="match status" value="1"/>
</dbReference>
<dbReference type="PRINTS" id="PR00503">
    <property type="entry name" value="BROMODOMAIN"/>
</dbReference>
<feature type="domain" description="Bromo" evidence="9">
    <location>
        <begin position="611"/>
        <end position="681"/>
    </location>
</feature>
<feature type="compositionally biased region" description="Basic and acidic residues" evidence="8">
    <location>
        <begin position="1054"/>
        <end position="1063"/>
    </location>
</feature>
<evidence type="ECO:0000313" key="10">
    <source>
        <dbReference type="EMBL" id="CEK91922.1"/>
    </source>
</evidence>
<keyword evidence="6" id="KW-0539">Nucleus</keyword>
<name>A0A0B7BG23_9EUPU</name>
<sequence length="1092" mass="125736">MEVPGPNSKRANNFVRDFLQVFIYRLFWKSKDDPRRIKMEDIKKAFLAHSESSIRKRLKLCADFKRTGMDSNWWVLKPDFRLPTEEEIRSMVSPEQCCAWYSLITAEQRLKDAGYGEKSLFSPEEENEEDTQTKIDDEIRAAPWNTTRAYIAAMKGKCLLQLTGLADPTGCGEGFSYIKVPNKPTTKEEAKETPVKKTVTGTDADLRRLNLQDAKQLLRKFGVHESEIKKLSRWEVIDVVRTMSTEQAKQGQDTTGWVKFARGNRYSAAEHMERYKEECQRIFDLQNRVLASTETLSTDEESTSGEDSDFEEMGKNIESMLANKKTSTQLTREKEEAERRELQRMLKGDITDSKDKKSKSGTGINKDDDMMQHRGRKLKIVRTFHDDTGRQYQRSEMVTNPIVIDAYLRIRQTRDPNFIKQFAAMDDQQKEEMRKERRRIQEQLRRIKRNQEKPAFTPPPKKKPKKEKEQLIKASKMKCGACGQIGHMRTNKECPMYNMRGSGAGSLQVAMTEEQEEEEEKNVPADQDLINVEGTKIIMSKTLLEHAENIRRKSLVLKVPKQAVETKKKRRVSNIVHCDYLKKPNQSSNRRRTDPLVTLSSIFESILNELRSLPDIQLFLFPVNPKEVPDYYRIIKRPMDMQSMREQVRQKRYRSREDFLTDLQQIVENSKLYNGAHHLLTLSSQALLDHCFKRFAEKEQKLMRLEKAINPLLDDNDQVALSYIFEKVIHSMKAIETSWPFHTPVNKKAVKDYYTVIKRPMDLSTLLKNVQTHKYHSKDQFIEDAELLYTNSLQYNGPDHAVTNTARKLMEVMKDELTESDEHITQLEADIRAAQEAALDAADTDSMTGTSLNRDDGSVLGADTESLDGYSIGTKDNTTMAEDDTNSAMPSFHEGRVYSKSGHGLSDSEFVDIEGDEDSIANIRRNQRNMYTEEEDDDELAKDLHLSDGEEEEEEEIDEDETSMDNMGDLNESAEASMEVENYDENAQSYFDNGDDDDMGEAYEETGQYEEEGDSFDPSEFFKNSTLATAQARAQVHGGVDINDDLQISDDSDEERRADAGRIEEEEESDEPYPLIPTENQTTEGFDINEYL</sequence>
<dbReference type="EMBL" id="HACG01045057">
    <property type="protein sequence ID" value="CEK91922.1"/>
    <property type="molecule type" value="Transcribed_RNA"/>
</dbReference>